<organism evidence="1 2">
    <name type="scientific">Tolypothrix tenuis PCC 7101</name>
    <dbReference type="NCBI Taxonomy" id="231146"/>
    <lineage>
        <taxon>Bacteria</taxon>
        <taxon>Bacillati</taxon>
        <taxon>Cyanobacteriota</taxon>
        <taxon>Cyanophyceae</taxon>
        <taxon>Nostocales</taxon>
        <taxon>Tolypothrichaceae</taxon>
        <taxon>Tolypothrix</taxon>
    </lineage>
</organism>
<dbReference type="Proteomes" id="UP000218785">
    <property type="component" value="Chromosome"/>
</dbReference>
<reference evidence="1 2" key="1">
    <citation type="submission" date="2017-06" db="EMBL/GenBank/DDBJ databases">
        <title>Genome sequencing of cyanobaciteial culture collection at National Institute for Environmental Studies (NIES).</title>
        <authorList>
            <person name="Hirose Y."/>
            <person name="Shimura Y."/>
            <person name="Fujisawa T."/>
            <person name="Nakamura Y."/>
            <person name="Kawachi M."/>
        </authorList>
    </citation>
    <scope>NUCLEOTIDE SEQUENCE [LARGE SCALE GENOMIC DNA]</scope>
    <source>
        <strain evidence="1 2">NIES-37</strain>
    </source>
</reference>
<dbReference type="RefSeq" id="WP_096574339.1">
    <property type="nucleotide sequence ID" value="NZ_CAWNJS010000001.1"/>
</dbReference>
<sequence>MAVVDSTCSQGSETIAVMNKPNHQDDVTVQHERSLTTLSRAITHAQGRFTLILVRCNYAGLQEQILAELRQRSGLEILAINLRASSHSLYSTMTATIGSPHPNAVIVFGIESLQNVDDFLVSLNRLRDDFLHNFPFPLVLWINDFVQQKLIKLAPDFYSYAPVPIRFAIATEELFPFLPQEAEEIFRHITYQLCMNMGQSMPLNWQTTEN</sequence>
<evidence type="ECO:0000313" key="2">
    <source>
        <dbReference type="Proteomes" id="UP000218785"/>
    </source>
</evidence>
<accession>A0A1Z4MUW2</accession>
<dbReference type="KEGG" id="ttq:NIES37_11980"/>
<dbReference type="AlphaFoldDB" id="A0A1Z4MUW2"/>
<keyword evidence="2" id="KW-1185">Reference proteome</keyword>
<name>A0A1Z4MUW2_9CYAN</name>
<dbReference type="EMBL" id="AP018248">
    <property type="protein sequence ID" value="BAY97260.1"/>
    <property type="molecule type" value="Genomic_DNA"/>
</dbReference>
<protein>
    <submittedName>
        <fullName evidence="1">WD-repeat protein</fullName>
    </submittedName>
</protein>
<evidence type="ECO:0000313" key="1">
    <source>
        <dbReference type="EMBL" id="BAY97260.1"/>
    </source>
</evidence>
<gene>
    <name evidence="1" type="ORF">NIES37_11980</name>
</gene>
<proteinExistence type="predicted"/>